<keyword evidence="4" id="KW-0411">Iron-sulfur</keyword>
<dbReference type="GO" id="GO:0046872">
    <property type="term" value="F:metal ion binding"/>
    <property type="evidence" value="ECO:0007669"/>
    <property type="project" value="UniProtKB-KW"/>
</dbReference>
<dbReference type="Pfam" id="PF01507">
    <property type="entry name" value="PAPS_reduct"/>
    <property type="match status" value="1"/>
</dbReference>
<dbReference type="SUPFAM" id="SSF52402">
    <property type="entry name" value="Adenine nucleotide alpha hydrolases-like"/>
    <property type="match status" value="1"/>
</dbReference>
<sequence length="225" mass="24825">MTTDVATLLPGTDVEALTAPEVLGVMVEHFHPSLSLACSFQKEEAVLLDMLLAIEPGARVFALDTHVLFPETYDVWRAVEKRYGVRVEVYQGPSLGRQAAAHGDALWASNPALCCAIRKVGPLGEALSGLRGWITGMRRDQSPTRAGAPKIAWDERHELWKANPLADWRDGDVWAYIHERELPYNRLHDRGYASIGCTHCTLPGDGREGRWAGSDKTECGLHLDA</sequence>
<dbReference type="Gene3D" id="3.40.50.620">
    <property type="entry name" value="HUPs"/>
    <property type="match status" value="1"/>
</dbReference>
<dbReference type="InterPro" id="IPR004511">
    <property type="entry name" value="PAPS/APS_Rdtase"/>
</dbReference>
<keyword evidence="4" id="KW-0963">Cytoplasm</keyword>
<dbReference type="EC" id="1.8.4.10" evidence="4"/>
<evidence type="ECO:0000256" key="2">
    <source>
        <dbReference type="ARBA" id="ARBA00023002"/>
    </source>
</evidence>
<dbReference type="NCBIfam" id="TIGR00434">
    <property type="entry name" value="cysH"/>
    <property type="match status" value="1"/>
</dbReference>
<dbReference type="AlphaFoldDB" id="A0A7M2YZJ7"/>
<reference evidence="7" key="2">
    <citation type="journal article" date="2019" name="MicrobiologyOpen">
        <title>High-quality draft genome sequence of Gaiella occulta isolated from a 150 meter deep mineral water borehole and comparison with the genome sequences of other deep-branching lineages of the phylum Actinobacteria.</title>
        <authorList>
            <person name="Severino R."/>
            <person name="Froufe H.J.C."/>
            <person name="Barroso C."/>
            <person name="Albuquerque L."/>
            <person name="Lobo-da-Cunha A."/>
            <person name="da Costa M.S."/>
            <person name="Egas C."/>
        </authorList>
    </citation>
    <scope>NUCLEOTIDE SEQUENCE [LARGE SCALE GENOMIC DNA]</scope>
    <source>
        <strain evidence="7">F2-233</strain>
    </source>
</reference>
<comment type="cofactor">
    <cofactor evidence="4">
        <name>[4Fe-4S] cluster</name>
        <dbReference type="ChEBI" id="CHEBI:49883"/>
    </cofactor>
    <text evidence="4">Binds 1 [4Fe-4S] cluster per subunit.</text>
</comment>
<proteinExistence type="inferred from homology"/>
<keyword evidence="4" id="KW-0479">Metal-binding</keyword>
<name>A0A7M2YZJ7_9ACTN</name>
<feature type="active site" description="Nucleophile; cysteine thiosulfonate intermediate" evidence="4">
    <location>
        <position position="219"/>
    </location>
</feature>
<evidence type="ECO:0000259" key="5">
    <source>
        <dbReference type="Pfam" id="PF01507"/>
    </source>
</evidence>
<protein>
    <recommendedName>
        <fullName evidence="4">Adenosine 5'-phosphosulfate reductase</fullName>
        <shortName evidence="4">APS reductase</shortName>
        <ecNumber evidence="4">1.8.4.10</ecNumber>
    </recommendedName>
    <alternativeName>
        <fullName evidence="4">5'-adenylylsulfate reductase</fullName>
    </alternativeName>
    <alternativeName>
        <fullName evidence="4">Thioredoxin-dependent 5'-adenylylsulfate reductase</fullName>
    </alternativeName>
</protein>
<dbReference type="OrthoDB" id="9794018at2"/>
<comment type="caution">
    <text evidence="6">The sequence shown here is derived from an EMBL/GenBank/DDBJ whole genome shotgun (WGS) entry which is preliminary data.</text>
</comment>
<comment type="similarity">
    <text evidence="1 4">Belongs to the PAPS reductase family. CysH subfamily.</text>
</comment>
<keyword evidence="2 4" id="KW-0560">Oxidoreductase</keyword>
<dbReference type="GO" id="GO:0019379">
    <property type="term" value="P:sulfate assimilation, phosphoadenylyl sulfate reduction by phosphoadenylyl-sulfate reductase (thioredoxin)"/>
    <property type="evidence" value="ECO:0007669"/>
    <property type="project" value="UniProtKB-UniRule"/>
</dbReference>
<comment type="subcellular location">
    <subcellularLocation>
        <location evidence="4">Cytoplasm</location>
    </subcellularLocation>
</comment>
<comment type="pathway">
    <text evidence="3 4">Sulfur metabolism; hydrogen sulfide biosynthesis; sulfite from sulfate.</text>
</comment>
<dbReference type="RefSeq" id="WP_114795756.1">
    <property type="nucleotide sequence ID" value="NZ_QQZY01000002.1"/>
</dbReference>
<dbReference type="PANTHER" id="PTHR46509:SF1">
    <property type="entry name" value="PHOSPHOADENOSINE PHOSPHOSULFATE REDUCTASE"/>
    <property type="match status" value="1"/>
</dbReference>
<feature type="binding site" evidence="4">
    <location>
        <position position="200"/>
    </location>
    <ligand>
        <name>[4Fe-4S] cluster</name>
        <dbReference type="ChEBI" id="CHEBI:49883"/>
    </ligand>
</feature>
<dbReference type="InterPro" id="IPR014729">
    <property type="entry name" value="Rossmann-like_a/b/a_fold"/>
</dbReference>
<dbReference type="GO" id="GO:0005737">
    <property type="term" value="C:cytoplasm"/>
    <property type="evidence" value="ECO:0007669"/>
    <property type="project" value="UniProtKB-SubCell"/>
</dbReference>
<feature type="binding site" evidence="4">
    <location>
        <position position="197"/>
    </location>
    <ligand>
        <name>[4Fe-4S] cluster</name>
        <dbReference type="ChEBI" id="CHEBI:49883"/>
    </ligand>
</feature>
<gene>
    <name evidence="4" type="primary">cysH</name>
    <name evidence="6" type="ORF">Gocc_1365</name>
</gene>
<dbReference type="EMBL" id="QQZY01000002">
    <property type="protein sequence ID" value="RDI75567.1"/>
    <property type="molecule type" value="Genomic_DNA"/>
</dbReference>
<dbReference type="InterPro" id="IPR002500">
    <property type="entry name" value="PAPS_reduct_dom"/>
</dbReference>
<keyword evidence="4" id="KW-0408">Iron</keyword>
<evidence type="ECO:0000313" key="6">
    <source>
        <dbReference type="EMBL" id="RDI75567.1"/>
    </source>
</evidence>
<dbReference type="GO" id="GO:0051539">
    <property type="term" value="F:4 iron, 4 sulfur cluster binding"/>
    <property type="evidence" value="ECO:0007669"/>
    <property type="project" value="UniProtKB-UniRule"/>
</dbReference>
<dbReference type="GO" id="GO:0070814">
    <property type="term" value="P:hydrogen sulfide biosynthetic process"/>
    <property type="evidence" value="ECO:0007669"/>
    <property type="project" value="UniProtKB-UniRule"/>
</dbReference>
<dbReference type="CDD" id="cd23945">
    <property type="entry name" value="PAPS_reductase"/>
    <property type="match status" value="1"/>
</dbReference>
<evidence type="ECO:0000256" key="3">
    <source>
        <dbReference type="ARBA" id="ARBA00024327"/>
    </source>
</evidence>
<evidence type="ECO:0000256" key="4">
    <source>
        <dbReference type="HAMAP-Rule" id="MF_00063"/>
    </source>
</evidence>
<dbReference type="GO" id="GO:0004604">
    <property type="term" value="F:phosphoadenylyl-sulfate reductase (thioredoxin) activity"/>
    <property type="evidence" value="ECO:0007669"/>
    <property type="project" value="UniProtKB-UniRule"/>
</dbReference>
<feature type="domain" description="Phosphoadenosine phosphosulphate reductase" evidence="5">
    <location>
        <begin position="34"/>
        <end position="203"/>
    </location>
</feature>
<organism evidence="6 7">
    <name type="scientific">Gaiella occulta</name>
    <dbReference type="NCBI Taxonomy" id="1002870"/>
    <lineage>
        <taxon>Bacteria</taxon>
        <taxon>Bacillati</taxon>
        <taxon>Actinomycetota</taxon>
        <taxon>Thermoleophilia</taxon>
        <taxon>Gaiellales</taxon>
        <taxon>Gaiellaceae</taxon>
        <taxon>Gaiella</taxon>
    </lineage>
</organism>
<evidence type="ECO:0000313" key="7">
    <source>
        <dbReference type="Proteomes" id="UP000254134"/>
    </source>
</evidence>
<feature type="binding site" evidence="4">
    <location>
        <position position="114"/>
    </location>
    <ligand>
        <name>[4Fe-4S] cluster</name>
        <dbReference type="ChEBI" id="CHEBI:49883"/>
    </ligand>
</feature>
<dbReference type="NCBIfam" id="NF002537">
    <property type="entry name" value="PRK02090.1"/>
    <property type="match status" value="1"/>
</dbReference>
<dbReference type="GO" id="GO:0043866">
    <property type="term" value="F:adenylyl-sulfate reductase (thioredoxin) activity"/>
    <property type="evidence" value="ECO:0007669"/>
    <property type="project" value="UniProtKB-EC"/>
</dbReference>
<dbReference type="Proteomes" id="UP000254134">
    <property type="component" value="Unassembled WGS sequence"/>
</dbReference>
<evidence type="ECO:0000256" key="1">
    <source>
        <dbReference type="ARBA" id="ARBA00009732"/>
    </source>
</evidence>
<keyword evidence="7" id="KW-1185">Reference proteome</keyword>
<dbReference type="PANTHER" id="PTHR46509">
    <property type="entry name" value="PHOSPHOADENOSINE PHOSPHOSULFATE REDUCTASE"/>
    <property type="match status" value="1"/>
</dbReference>
<feature type="binding site" evidence="4">
    <location>
        <position position="115"/>
    </location>
    <ligand>
        <name>[4Fe-4S] cluster</name>
        <dbReference type="ChEBI" id="CHEBI:49883"/>
    </ligand>
</feature>
<reference evidence="6 7" key="1">
    <citation type="submission" date="2018-07" db="EMBL/GenBank/DDBJ databases">
        <title>High-quality-draft genome sequence of Gaiella occulta.</title>
        <authorList>
            <person name="Severino R."/>
            <person name="Froufe H.J.C."/>
            <person name="Rainey F.A."/>
            <person name="Barroso C."/>
            <person name="Albuquerque L."/>
            <person name="Lobo-Da-Cunha A."/>
            <person name="Da Costa M.S."/>
            <person name="Egas C."/>
        </authorList>
    </citation>
    <scope>NUCLEOTIDE SEQUENCE [LARGE SCALE GENOMIC DNA]</scope>
    <source>
        <strain evidence="6 7">F2-233</strain>
    </source>
</reference>
<dbReference type="HAMAP" id="MF_00063">
    <property type="entry name" value="CysH"/>
    <property type="match status" value="1"/>
</dbReference>
<comment type="catalytic activity">
    <reaction evidence="4">
        <text>[thioredoxin]-disulfide + sulfite + AMP + 2 H(+) = adenosine 5'-phosphosulfate + [thioredoxin]-dithiol</text>
        <dbReference type="Rhea" id="RHEA:21976"/>
        <dbReference type="Rhea" id="RHEA-COMP:10698"/>
        <dbReference type="Rhea" id="RHEA-COMP:10700"/>
        <dbReference type="ChEBI" id="CHEBI:15378"/>
        <dbReference type="ChEBI" id="CHEBI:17359"/>
        <dbReference type="ChEBI" id="CHEBI:29950"/>
        <dbReference type="ChEBI" id="CHEBI:50058"/>
        <dbReference type="ChEBI" id="CHEBI:58243"/>
        <dbReference type="ChEBI" id="CHEBI:456215"/>
        <dbReference type="EC" id="1.8.4.10"/>
    </reaction>
</comment>
<accession>A0A7M2YZJ7</accession>
<dbReference type="PIRSF" id="PIRSF000857">
    <property type="entry name" value="PAPS_reductase"/>
    <property type="match status" value="1"/>
</dbReference>
<comment type="function">
    <text evidence="4">Catalyzes the formation of sulfite from adenosine 5'-phosphosulfate (APS) using thioredoxin as an electron donor.</text>
</comment>